<dbReference type="Gene3D" id="3.90.1150.180">
    <property type="match status" value="1"/>
</dbReference>
<dbReference type="Gene3D" id="3.40.640.10">
    <property type="entry name" value="Type I PLP-dependent aspartate aminotransferase-like (Major domain)"/>
    <property type="match status" value="1"/>
</dbReference>
<dbReference type="PANTHER" id="PTHR32328">
    <property type="entry name" value="L-SERYL-TRNA(SEC) SELENIUM TRANSFERASE"/>
    <property type="match status" value="1"/>
</dbReference>
<comment type="caution">
    <text evidence="8">The sequence shown here is derived from an EMBL/GenBank/DDBJ whole genome shotgun (WGS) entry which is preliminary data.</text>
</comment>
<reference evidence="8" key="1">
    <citation type="journal article" date="2014" name="Front. Microbiol.">
        <title>High frequency of phylogenetically diverse reductive dehalogenase-homologous genes in deep subseafloor sedimentary metagenomes.</title>
        <authorList>
            <person name="Kawai M."/>
            <person name="Futagami T."/>
            <person name="Toyoda A."/>
            <person name="Takaki Y."/>
            <person name="Nishi S."/>
            <person name="Hori S."/>
            <person name="Arai W."/>
            <person name="Tsubouchi T."/>
            <person name="Morono Y."/>
            <person name="Uchiyama I."/>
            <person name="Ito T."/>
            <person name="Fujiyama A."/>
            <person name="Inagaki F."/>
            <person name="Takami H."/>
        </authorList>
    </citation>
    <scope>NUCLEOTIDE SEQUENCE</scope>
    <source>
        <strain evidence="8">Expedition CK06-06</strain>
    </source>
</reference>
<dbReference type="Pfam" id="PF03841">
    <property type="entry name" value="SelA"/>
    <property type="match status" value="1"/>
</dbReference>
<keyword evidence="3" id="KW-0808">Transferase</keyword>
<dbReference type="InterPro" id="IPR004534">
    <property type="entry name" value="SelA_trans"/>
</dbReference>
<proteinExistence type="inferred from homology"/>
<feature type="non-terminal residue" evidence="8">
    <location>
        <position position="1"/>
    </location>
</feature>
<evidence type="ECO:0000256" key="4">
    <source>
        <dbReference type="ARBA" id="ARBA00022898"/>
    </source>
</evidence>
<evidence type="ECO:0000256" key="2">
    <source>
        <dbReference type="ARBA" id="ARBA00022490"/>
    </source>
</evidence>
<dbReference type="InterPro" id="IPR015421">
    <property type="entry name" value="PyrdxlP-dep_Trfase_major"/>
</dbReference>
<dbReference type="EMBL" id="BARS01034844">
    <property type="protein sequence ID" value="GAG26573.1"/>
    <property type="molecule type" value="Genomic_DNA"/>
</dbReference>
<evidence type="ECO:0000256" key="3">
    <source>
        <dbReference type="ARBA" id="ARBA00022679"/>
    </source>
</evidence>
<accession>X0WPY4</accession>
<dbReference type="GO" id="GO:0001514">
    <property type="term" value="P:selenocysteine incorporation"/>
    <property type="evidence" value="ECO:0007669"/>
    <property type="project" value="InterPro"/>
</dbReference>
<organism evidence="8">
    <name type="scientific">marine sediment metagenome</name>
    <dbReference type="NCBI Taxonomy" id="412755"/>
    <lineage>
        <taxon>unclassified sequences</taxon>
        <taxon>metagenomes</taxon>
        <taxon>ecological metagenomes</taxon>
    </lineage>
</organism>
<keyword evidence="4" id="KW-0663">Pyridoxal phosphate</keyword>
<dbReference type="GO" id="GO:0005737">
    <property type="term" value="C:cytoplasm"/>
    <property type="evidence" value="ECO:0007669"/>
    <property type="project" value="InterPro"/>
</dbReference>
<sequence length="258" mass="28232">TNRTHLADYERAINENTAALLHVHTSNYRIVGFSSMVPIEELVQLGRERGLTVIDDIGSGNLMDMRRLGLPEEPTAQRSIAAGADVVSFSADKLIGGPQGGIILGTKVMIDRIRKNPLARALRVGKLTLAALEATLQLFRDEVLLLSENPTWRMLTCRVEELHKQAKLLARRLSKLAEDLDVKIVKGASQTGSGSLAGRDLPTYLVALRTERLSADDLVRRLRTAATPVVARIEDDAVVLDVRTIGVEEQQIVAKMVG</sequence>
<dbReference type="NCBIfam" id="TIGR00474">
    <property type="entry name" value="selA"/>
    <property type="match status" value="1"/>
</dbReference>
<dbReference type="InterPro" id="IPR015424">
    <property type="entry name" value="PyrdxlP-dep_Trfase"/>
</dbReference>
<dbReference type="InterPro" id="IPR018319">
    <property type="entry name" value="SelA-like"/>
</dbReference>
<dbReference type="HAMAP" id="MF_00423">
    <property type="entry name" value="SelA"/>
    <property type="match status" value="1"/>
</dbReference>
<keyword evidence="5" id="KW-0648">Protein biosynthesis</keyword>
<evidence type="ECO:0000256" key="6">
    <source>
        <dbReference type="ARBA" id="ARBA00023266"/>
    </source>
</evidence>
<evidence type="ECO:0008006" key="9">
    <source>
        <dbReference type="Google" id="ProtNLM"/>
    </source>
</evidence>
<protein>
    <recommendedName>
        <fullName evidence="9">L-seryl-tRNA(Sec) selenium transferase</fullName>
    </recommendedName>
</protein>
<evidence type="ECO:0000256" key="7">
    <source>
        <dbReference type="SAM" id="Coils"/>
    </source>
</evidence>
<gene>
    <name evidence="8" type="ORF">S01H1_53782</name>
</gene>
<feature type="non-terminal residue" evidence="8">
    <location>
        <position position="258"/>
    </location>
</feature>
<dbReference type="AlphaFoldDB" id="X0WPY4"/>
<dbReference type="SUPFAM" id="SSF53383">
    <property type="entry name" value="PLP-dependent transferases"/>
    <property type="match status" value="1"/>
</dbReference>
<keyword evidence="6" id="KW-0711">Selenium</keyword>
<name>X0WPY4_9ZZZZ</name>
<feature type="coiled-coil region" evidence="7">
    <location>
        <begin position="129"/>
        <end position="179"/>
    </location>
</feature>
<dbReference type="GO" id="GO:0004125">
    <property type="term" value="F:L-seryl-tRNA(Sec) selenium transferase activity"/>
    <property type="evidence" value="ECO:0007669"/>
    <property type="project" value="InterPro"/>
</dbReference>
<dbReference type="PANTHER" id="PTHR32328:SF0">
    <property type="entry name" value="L-SERYL-TRNA(SEC) SELENIUM TRANSFERASE"/>
    <property type="match status" value="1"/>
</dbReference>
<keyword evidence="2" id="KW-0963">Cytoplasm</keyword>
<keyword evidence="7" id="KW-0175">Coiled coil</keyword>
<comment type="cofactor">
    <cofactor evidence="1">
        <name>pyridoxal 5'-phosphate</name>
        <dbReference type="ChEBI" id="CHEBI:597326"/>
    </cofactor>
</comment>
<evidence type="ECO:0000313" key="8">
    <source>
        <dbReference type="EMBL" id="GAG26573.1"/>
    </source>
</evidence>
<evidence type="ECO:0000256" key="5">
    <source>
        <dbReference type="ARBA" id="ARBA00022917"/>
    </source>
</evidence>
<evidence type="ECO:0000256" key="1">
    <source>
        <dbReference type="ARBA" id="ARBA00001933"/>
    </source>
</evidence>